<evidence type="ECO:0000256" key="5">
    <source>
        <dbReference type="ARBA" id="ARBA00022562"/>
    </source>
</evidence>
<evidence type="ECO:0000256" key="4">
    <source>
        <dbReference type="ARBA" id="ARBA00022518"/>
    </source>
</evidence>
<accession>G5CZ97</accession>
<comment type="function">
    <text evidence="7">Plays a major role to prevent cellular inhibition of viral genome replication by nuclear bodies. Assembles an SCF-like E3 ubiquitin ligase complex based on the cellular proteins ELOB, ELOC, CUL5 and RBX1, in cooperation with viral E1B-55K. This viral RING-type ligase ubiquitinates cellular substrates prior to proteasomal degradation: p53/TP53, LIG4, MRE11-RAD50-NBS1 (MRN) complex, ITGA3, DAXX and BLM.</text>
</comment>
<evidence type="ECO:0000313" key="11">
    <source>
        <dbReference type="Proteomes" id="UP000134836"/>
    </source>
</evidence>
<evidence type="ECO:0000313" key="10">
    <source>
        <dbReference type="EMBL" id="ANG08577.1"/>
    </source>
</evidence>
<evidence type="ECO:0000256" key="1">
    <source>
        <dbReference type="ARBA" id="ARBA00004147"/>
    </source>
</evidence>
<evidence type="ECO:0000313" key="9">
    <source>
        <dbReference type="EMBL" id="AEP16427.1"/>
    </source>
</evidence>
<keyword evidence="4" id="KW-0244">Early protein</keyword>
<dbReference type="OrthoDB" id="5555at10239"/>
<dbReference type="Proteomes" id="UP000138550">
    <property type="component" value="Segment"/>
</dbReference>
<dbReference type="GO" id="GO:0042025">
    <property type="term" value="C:host cell nucleus"/>
    <property type="evidence" value="ECO:0007669"/>
    <property type="project" value="UniProtKB-SubCell"/>
</dbReference>
<dbReference type="EMBL" id="KU133477">
    <property type="protein sequence ID" value="ANG08577.1"/>
    <property type="molecule type" value="Genomic_DNA"/>
</dbReference>
<comment type="subunit">
    <text evidence="8">Interacts with E1B-55k.</text>
</comment>
<dbReference type="GO" id="GO:0030430">
    <property type="term" value="C:host cell cytoplasm"/>
    <property type="evidence" value="ECO:0007669"/>
    <property type="project" value="UniProtKB-SubCell"/>
</dbReference>
<keyword evidence="5" id="KW-1048">Host nucleus</keyword>
<gene>
    <name evidence="9" type="primary">34K</name>
    <name evidence="10" type="synonym">E4 34K</name>
</gene>
<dbReference type="InterPro" id="IPR007615">
    <property type="entry name" value="Adenovirus_E4_30/34"/>
</dbReference>
<evidence type="ECO:0000256" key="8">
    <source>
        <dbReference type="ARBA" id="ARBA00044760"/>
    </source>
</evidence>
<dbReference type="RefSeq" id="YP_009272563.1">
    <property type="nucleotide sequence ID" value="NC_030792.1"/>
</dbReference>
<dbReference type="Pfam" id="PF04528">
    <property type="entry name" value="Adeno_E4_34"/>
    <property type="match status" value="1"/>
</dbReference>
<comment type="similarity">
    <text evidence="3">Belongs to the adenoviridae E4 30 to 34 kDa protein family.</text>
</comment>
<keyword evidence="11" id="KW-1185">Reference proteome</keyword>
<organismHost>
    <name type="scientific">Equus caballus</name>
    <name type="common">Horse</name>
    <dbReference type="NCBI Taxonomy" id="9796"/>
</organismHost>
<dbReference type="EMBL" id="JN418926">
    <property type="protein sequence ID" value="AEP16427.1"/>
    <property type="molecule type" value="Genomic_DNA"/>
</dbReference>
<dbReference type="KEGG" id="vg:28544348"/>
<protein>
    <submittedName>
        <fullName evidence="10">E4 34K</fullName>
    </submittedName>
    <submittedName>
        <fullName evidence="9">Early E4 protein</fullName>
    </submittedName>
</protein>
<proteinExistence type="inferred from homology"/>
<reference evidence="9 11" key="2">
    <citation type="journal article" date="2012" name="Vet. Microbiol.">
        <title>Genetic characterization of equine adenovirus type 1.</title>
        <authorList>
            <person name="Cavanagh H.M."/>
            <person name="Mahony T.J."/>
            <person name="Vanniasinkam T."/>
        </authorList>
    </citation>
    <scope>NUCLEOTIDE SEQUENCE [LARGE SCALE GENOMIC DNA]</scope>
    <source>
        <strain evidence="9">M1</strain>
    </source>
</reference>
<dbReference type="GeneID" id="28544348"/>
<evidence type="ECO:0000313" key="12">
    <source>
        <dbReference type="Proteomes" id="UP000138550"/>
    </source>
</evidence>
<dbReference type="Proteomes" id="UP000134836">
    <property type="component" value="Segment"/>
</dbReference>
<sequence>MEPGATGDNRGDHITSVVRADKSLNGFALCYEIPIPWSFILSRHEQILLGEHTRAPGVELLVGDHCCVSEPQRWQVRCRCGDPMSLSCLAGKKVLTDIIRKFLEGAAFNRNQLWYREYVNEGHPDSVQYVGSIFYRGTHFIYLLLDSYYVILDLFLEAVGRCFNPDMGVFVKGFYNYWIILKCCSCPNYAFPCFGTCAVRVRRLVDAMLAELDKIPGVFVHRTTSRAERRRQRCLRQGIQYGRCIDVRRLVHRLWLT</sequence>
<reference evidence="10 12" key="3">
    <citation type="submission" date="2015-11" db="EMBL/GenBank/DDBJ databases">
        <title>Next-gen sequencing and molecular characterization of equine adenovirus serotype 1 isolated from healthy equines in India.</title>
        <authorList>
            <person name="Appaiahgari M.B."/>
            <person name="Gulati B.R."/>
            <person name="Singh A."/>
            <person name="Kathaperumal K."/>
            <person name="Vrati S."/>
        </authorList>
    </citation>
    <scope>NUCLEOTIDE SEQUENCE [LARGE SCALE GENOMIC DNA]</scope>
    <source>
        <strain evidence="10">H9NS</strain>
    </source>
</reference>
<evidence type="ECO:0000256" key="2">
    <source>
        <dbReference type="ARBA" id="ARBA00004192"/>
    </source>
</evidence>
<comment type="subcellular location">
    <subcellularLocation>
        <location evidence="2">Host cytoplasm</location>
    </subcellularLocation>
    <subcellularLocation>
        <location evidence="1">Host nucleus</location>
    </subcellularLocation>
</comment>
<keyword evidence="6" id="KW-1035">Host cytoplasm</keyword>
<evidence type="ECO:0000256" key="7">
    <source>
        <dbReference type="ARBA" id="ARBA00044723"/>
    </source>
</evidence>
<evidence type="ECO:0000256" key="6">
    <source>
        <dbReference type="ARBA" id="ARBA00023200"/>
    </source>
</evidence>
<organism evidence="9 11">
    <name type="scientific">Equine adenovirus A serotype 1</name>
    <name type="common">EAdV-1</name>
    <name type="synonym">Equine adenovirus 1</name>
    <dbReference type="NCBI Taxonomy" id="46916"/>
    <lineage>
        <taxon>Viruses</taxon>
        <taxon>Varidnaviria</taxon>
        <taxon>Bamfordvirae</taxon>
        <taxon>Preplasmiviricota</taxon>
        <taxon>Polisuviricotina</taxon>
        <taxon>Pharingeaviricetes</taxon>
        <taxon>Rowavirales</taxon>
        <taxon>Adenoviridae</taxon>
        <taxon>Mastadenovirus</taxon>
        <taxon>Mastadenovirus equi</taxon>
        <taxon>Equine mastadenovirus A</taxon>
    </lineage>
</organism>
<evidence type="ECO:0000256" key="3">
    <source>
        <dbReference type="ARBA" id="ARBA00006872"/>
    </source>
</evidence>
<reference evidence="9" key="1">
    <citation type="submission" date="2011-08" db="EMBL/GenBank/DDBJ databases">
        <authorList>
            <person name="Cavanagh H.M.A."/>
            <person name="Mahony T.J."/>
            <person name="Vanniasinkam T."/>
        </authorList>
    </citation>
    <scope>NUCLEOTIDE SEQUENCE</scope>
    <source>
        <strain evidence="9">M1</strain>
    </source>
</reference>
<name>G5CZ97_ADEE1</name>